<evidence type="ECO:0000256" key="1">
    <source>
        <dbReference type="ARBA" id="ARBA00023157"/>
    </source>
</evidence>
<sequence length="228" mass="25764">NHSISLIIENLLYGDRLVVWEQNYVIQADWKFSQVTINVTRSATTLQFFGVSDKGKKGIIALDQVNIMPNSCTNGTIPDCTIVCDADKCIKPEQMCDFVKDCSQGQDENLCGYNCTFEVEDEHYCTWTSVATDGELSWMLFQGQESNNTYGPPIDHTKQTGAGHYMAVSPKTLNHRDFSSPIFMSPYLHNSAAECRMYFWYMAYETTEEQSSNDVGILKISYTVSDIT</sequence>
<dbReference type="SUPFAM" id="SSF57424">
    <property type="entry name" value="LDL receptor-like module"/>
    <property type="match status" value="1"/>
</dbReference>
<evidence type="ECO:0000313" key="4">
    <source>
        <dbReference type="EMBL" id="KAK8747597.1"/>
    </source>
</evidence>
<dbReference type="InterPro" id="IPR000998">
    <property type="entry name" value="MAM_dom"/>
</dbReference>
<comment type="caution">
    <text evidence="4">The sequence shown here is derived from an EMBL/GenBank/DDBJ whole genome shotgun (WGS) entry which is preliminary data.</text>
</comment>
<dbReference type="Pfam" id="PF00629">
    <property type="entry name" value="MAM"/>
    <property type="match status" value="1"/>
</dbReference>
<feature type="domain" description="MAM" evidence="3">
    <location>
        <begin position="113"/>
        <end position="202"/>
    </location>
</feature>
<dbReference type="InterPro" id="IPR051560">
    <property type="entry name" value="MAM_domain-containing"/>
</dbReference>
<dbReference type="Gene3D" id="2.60.120.200">
    <property type="match status" value="2"/>
</dbReference>
<feature type="disulfide bond" evidence="2">
    <location>
        <begin position="84"/>
        <end position="102"/>
    </location>
</feature>
<evidence type="ECO:0000259" key="3">
    <source>
        <dbReference type="PROSITE" id="PS50060"/>
    </source>
</evidence>
<dbReference type="InterPro" id="IPR036055">
    <property type="entry name" value="LDL_receptor-like_sf"/>
</dbReference>
<gene>
    <name evidence="4" type="ORF">OTU49_016484</name>
</gene>
<dbReference type="PROSITE" id="PS50060">
    <property type="entry name" value="MAM_2"/>
    <property type="match status" value="2"/>
</dbReference>
<dbReference type="SMART" id="SM00192">
    <property type="entry name" value="LDLa"/>
    <property type="match status" value="1"/>
</dbReference>
<name>A0AAW0Y766_CHEQU</name>
<dbReference type="PANTHER" id="PTHR23282">
    <property type="entry name" value="APICAL ENDOSOMAL GLYCOPROTEIN PRECURSOR"/>
    <property type="match status" value="1"/>
</dbReference>
<feature type="disulfide bond" evidence="2">
    <location>
        <begin position="96"/>
        <end position="111"/>
    </location>
</feature>
<dbReference type="InterPro" id="IPR002172">
    <property type="entry name" value="LDrepeatLR_classA_rpt"/>
</dbReference>
<evidence type="ECO:0000256" key="2">
    <source>
        <dbReference type="PROSITE-ProRule" id="PRU00124"/>
    </source>
</evidence>
<evidence type="ECO:0000313" key="5">
    <source>
        <dbReference type="Proteomes" id="UP001445076"/>
    </source>
</evidence>
<feature type="non-terminal residue" evidence="4">
    <location>
        <position position="228"/>
    </location>
</feature>
<dbReference type="SUPFAM" id="SSF49899">
    <property type="entry name" value="Concanavalin A-like lectins/glucanases"/>
    <property type="match status" value="1"/>
</dbReference>
<reference evidence="4 5" key="1">
    <citation type="journal article" date="2024" name="BMC Genomics">
        <title>Genome assembly of redclaw crayfish (Cherax quadricarinatus) provides insights into its immune adaptation and hypoxia tolerance.</title>
        <authorList>
            <person name="Liu Z."/>
            <person name="Zheng J."/>
            <person name="Li H."/>
            <person name="Fang K."/>
            <person name="Wang S."/>
            <person name="He J."/>
            <person name="Zhou D."/>
            <person name="Weng S."/>
            <person name="Chi M."/>
            <person name="Gu Z."/>
            <person name="He J."/>
            <person name="Li F."/>
            <person name="Wang M."/>
        </authorList>
    </citation>
    <scope>NUCLEOTIDE SEQUENCE [LARGE SCALE GENOMIC DNA]</scope>
    <source>
        <strain evidence="4">ZL_2023a</strain>
    </source>
</reference>
<dbReference type="GO" id="GO:0016020">
    <property type="term" value="C:membrane"/>
    <property type="evidence" value="ECO:0007669"/>
    <property type="project" value="InterPro"/>
</dbReference>
<protein>
    <recommendedName>
        <fullName evidence="3">MAM domain-containing protein</fullName>
    </recommendedName>
</protein>
<accession>A0AAW0Y766</accession>
<keyword evidence="1 2" id="KW-1015">Disulfide bond</keyword>
<dbReference type="Proteomes" id="UP001445076">
    <property type="component" value="Unassembled WGS sequence"/>
</dbReference>
<dbReference type="EMBL" id="JARKIK010000014">
    <property type="protein sequence ID" value="KAK8747597.1"/>
    <property type="molecule type" value="Genomic_DNA"/>
</dbReference>
<feature type="non-terminal residue" evidence="4">
    <location>
        <position position="1"/>
    </location>
</feature>
<organism evidence="4 5">
    <name type="scientific">Cherax quadricarinatus</name>
    <name type="common">Australian red claw crayfish</name>
    <dbReference type="NCBI Taxonomy" id="27406"/>
    <lineage>
        <taxon>Eukaryota</taxon>
        <taxon>Metazoa</taxon>
        <taxon>Ecdysozoa</taxon>
        <taxon>Arthropoda</taxon>
        <taxon>Crustacea</taxon>
        <taxon>Multicrustacea</taxon>
        <taxon>Malacostraca</taxon>
        <taxon>Eumalacostraca</taxon>
        <taxon>Eucarida</taxon>
        <taxon>Decapoda</taxon>
        <taxon>Pleocyemata</taxon>
        <taxon>Astacidea</taxon>
        <taxon>Parastacoidea</taxon>
        <taxon>Parastacidae</taxon>
        <taxon>Cherax</taxon>
    </lineage>
</organism>
<dbReference type="PANTHER" id="PTHR23282:SF101">
    <property type="entry name" value="MAM DOMAIN-CONTAINING PROTEIN"/>
    <property type="match status" value="1"/>
</dbReference>
<dbReference type="CDD" id="cd00112">
    <property type="entry name" value="LDLa"/>
    <property type="match status" value="1"/>
</dbReference>
<feature type="domain" description="MAM" evidence="3">
    <location>
        <begin position="29"/>
        <end position="74"/>
    </location>
</feature>
<dbReference type="PROSITE" id="PS50068">
    <property type="entry name" value="LDLRA_2"/>
    <property type="match status" value="1"/>
</dbReference>
<proteinExistence type="predicted"/>
<dbReference type="InterPro" id="IPR013320">
    <property type="entry name" value="ConA-like_dom_sf"/>
</dbReference>
<dbReference type="AlphaFoldDB" id="A0AAW0Y766"/>
<comment type="caution">
    <text evidence="2">Lacks conserved residue(s) required for the propagation of feature annotation.</text>
</comment>
<keyword evidence="5" id="KW-1185">Reference proteome</keyword>